<reference evidence="1 2" key="1">
    <citation type="journal article" date="2011" name="Stand. Genomic Sci.">
        <title>Non-contiguous finished genome sequence of Bacteroides coprosuis type strain (PC139).</title>
        <authorList>
            <person name="Land M."/>
            <person name="Held B."/>
            <person name="Gronow S."/>
            <person name="Abt B."/>
            <person name="Lucas S."/>
            <person name="Del Rio T.G."/>
            <person name="Nolan M."/>
            <person name="Tice H."/>
            <person name="Cheng J.F."/>
            <person name="Pitluck S."/>
            <person name="Liolios K."/>
            <person name="Pagani I."/>
            <person name="Ivanova N."/>
            <person name="Mavromatis K."/>
            <person name="Mikhailova N."/>
            <person name="Pati A."/>
            <person name="Tapia R."/>
            <person name="Han C."/>
            <person name="Goodwin L."/>
            <person name="Chen A."/>
            <person name="Palaniappan K."/>
            <person name="Hauser L."/>
            <person name="Brambilla E.M."/>
            <person name="Rohde M."/>
            <person name="Goker M."/>
            <person name="Detter J.C."/>
            <person name="Woyke T."/>
            <person name="Bristow J."/>
            <person name="Eisen J.A."/>
            <person name="Markowitz V."/>
            <person name="Hugenholtz P."/>
            <person name="Kyrpides N.C."/>
            <person name="Klenk H.P."/>
            <person name="Lapidus A."/>
        </authorList>
    </citation>
    <scope>NUCLEOTIDE SEQUENCE</scope>
    <source>
        <strain evidence="1 2">DSM 18011</strain>
    </source>
</reference>
<name>F3ZS78_9BACE</name>
<organism evidence="1 2">
    <name type="scientific">Bacteroides coprosuis DSM 18011</name>
    <dbReference type="NCBI Taxonomy" id="679937"/>
    <lineage>
        <taxon>Bacteria</taxon>
        <taxon>Pseudomonadati</taxon>
        <taxon>Bacteroidota</taxon>
        <taxon>Bacteroidia</taxon>
        <taxon>Bacteroidales</taxon>
        <taxon>Bacteroidaceae</taxon>
        <taxon>Bacteroides</taxon>
    </lineage>
</organism>
<evidence type="ECO:0000313" key="2">
    <source>
        <dbReference type="Proteomes" id="UP000018439"/>
    </source>
</evidence>
<sequence>MTIWPNVEALKTLYRVLTVDVKYFIENKFREKLGLSKKIKETKDE</sequence>
<protein>
    <submittedName>
        <fullName evidence="1">Uncharacterized protein</fullName>
    </submittedName>
</protein>
<dbReference type="STRING" id="679937.Bcop_1920"/>
<evidence type="ECO:0000313" key="1">
    <source>
        <dbReference type="EMBL" id="EGJ72099.1"/>
    </source>
</evidence>
<dbReference type="EMBL" id="CM001167">
    <property type="protein sequence ID" value="EGJ72099.1"/>
    <property type="molecule type" value="Genomic_DNA"/>
</dbReference>
<keyword evidence="2" id="KW-1185">Reference proteome</keyword>
<gene>
    <name evidence="1" type="ORF">Bcop_1920</name>
</gene>
<dbReference type="Proteomes" id="UP000018439">
    <property type="component" value="Chromosome"/>
</dbReference>
<proteinExistence type="predicted"/>
<dbReference type="AlphaFoldDB" id="F3ZS78"/>
<accession>F3ZS78</accession>
<dbReference type="HOGENOM" id="CLU_3196001_0_0_10"/>